<dbReference type="Pfam" id="PF08241">
    <property type="entry name" value="Methyltransf_11"/>
    <property type="match status" value="1"/>
</dbReference>
<feature type="domain" description="Methyltransferase type 11" evidence="1">
    <location>
        <begin position="41"/>
        <end position="120"/>
    </location>
</feature>
<dbReference type="GO" id="GO:0008757">
    <property type="term" value="F:S-adenosylmethionine-dependent methyltransferase activity"/>
    <property type="evidence" value="ECO:0007669"/>
    <property type="project" value="InterPro"/>
</dbReference>
<evidence type="ECO:0000259" key="1">
    <source>
        <dbReference type="Pfam" id="PF08241"/>
    </source>
</evidence>
<organism evidence="2 3">
    <name type="scientific">Puia dinghuensis</name>
    <dbReference type="NCBI Taxonomy" id="1792502"/>
    <lineage>
        <taxon>Bacteria</taxon>
        <taxon>Pseudomonadati</taxon>
        <taxon>Bacteroidota</taxon>
        <taxon>Chitinophagia</taxon>
        <taxon>Chitinophagales</taxon>
        <taxon>Chitinophagaceae</taxon>
        <taxon>Puia</taxon>
    </lineage>
</organism>
<dbReference type="EMBL" id="BMJC01000002">
    <property type="protein sequence ID" value="GGA96139.1"/>
    <property type="molecule type" value="Genomic_DNA"/>
</dbReference>
<accession>A0A8J2UCD2</accession>
<reference evidence="2" key="1">
    <citation type="journal article" date="2014" name="Int. J. Syst. Evol. Microbiol.">
        <title>Complete genome sequence of Corynebacterium casei LMG S-19264T (=DSM 44701T), isolated from a smear-ripened cheese.</title>
        <authorList>
            <consortium name="US DOE Joint Genome Institute (JGI-PGF)"/>
            <person name="Walter F."/>
            <person name="Albersmeier A."/>
            <person name="Kalinowski J."/>
            <person name="Ruckert C."/>
        </authorList>
    </citation>
    <scope>NUCLEOTIDE SEQUENCE</scope>
    <source>
        <strain evidence="2">CGMCC 1.15448</strain>
    </source>
</reference>
<dbReference type="InterPro" id="IPR013216">
    <property type="entry name" value="Methyltransf_11"/>
</dbReference>
<proteinExistence type="predicted"/>
<gene>
    <name evidence="2" type="ORF">GCM10011511_19290</name>
</gene>
<dbReference type="RefSeq" id="WP_188930984.1">
    <property type="nucleotide sequence ID" value="NZ_BMJC01000002.1"/>
</dbReference>
<reference evidence="2" key="2">
    <citation type="submission" date="2020-09" db="EMBL/GenBank/DDBJ databases">
        <authorList>
            <person name="Sun Q."/>
            <person name="Zhou Y."/>
        </authorList>
    </citation>
    <scope>NUCLEOTIDE SEQUENCE</scope>
    <source>
        <strain evidence="2">CGMCC 1.15448</strain>
    </source>
</reference>
<dbReference type="Gene3D" id="3.40.50.150">
    <property type="entry name" value="Vaccinia Virus protein VP39"/>
    <property type="match status" value="1"/>
</dbReference>
<keyword evidence="3" id="KW-1185">Reference proteome</keyword>
<comment type="caution">
    <text evidence="2">The sequence shown here is derived from an EMBL/GenBank/DDBJ whole genome shotgun (WGS) entry which is preliminary data.</text>
</comment>
<evidence type="ECO:0000313" key="3">
    <source>
        <dbReference type="Proteomes" id="UP000607559"/>
    </source>
</evidence>
<dbReference type="Proteomes" id="UP000607559">
    <property type="component" value="Unassembled WGS sequence"/>
</dbReference>
<dbReference type="InterPro" id="IPR029063">
    <property type="entry name" value="SAM-dependent_MTases_sf"/>
</dbReference>
<sequence>MDKRFIFDYDRHGGQYASHRRTDARIARYVHDALGAAATVLNVGAGAGSYEPADRYVIALEPSAAMRAQRPVDLPPALIGAAESLPLDDKSVDAAMAMVTIHHWKDLQKGLLEMKSVARQRVVIMTFDGDALDSFWNAEYFREVVETERRRYPKIDWIMSSLGGNCSITAIPIPLDCVDGFQEAFYGRPEAFLDREVRRAQSAWGFFSDAEQEMMVSRLADDLHSGAWDSKYGHLRTQPFFTGALRLITAFV</sequence>
<dbReference type="SUPFAM" id="SSF53335">
    <property type="entry name" value="S-adenosyl-L-methionine-dependent methyltransferases"/>
    <property type="match status" value="1"/>
</dbReference>
<evidence type="ECO:0000313" key="2">
    <source>
        <dbReference type="EMBL" id="GGA96139.1"/>
    </source>
</evidence>
<dbReference type="AlphaFoldDB" id="A0A8J2UCD2"/>
<name>A0A8J2UCD2_9BACT</name>
<protein>
    <recommendedName>
        <fullName evidence="1">Methyltransferase type 11 domain-containing protein</fullName>
    </recommendedName>
</protein>